<comment type="caution">
    <text evidence="1">The sequence shown here is derived from an EMBL/GenBank/DDBJ whole genome shotgun (WGS) entry which is preliminary data.</text>
</comment>
<accession>A0A834MJL4</accession>
<dbReference type="Proteomes" id="UP000625711">
    <property type="component" value="Unassembled WGS sequence"/>
</dbReference>
<keyword evidence="2" id="KW-1185">Reference proteome</keyword>
<proteinExistence type="predicted"/>
<dbReference type="EMBL" id="JAACXV010000166">
    <property type="protein sequence ID" value="KAF7282555.1"/>
    <property type="molecule type" value="Genomic_DNA"/>
</dbReference>
<name>A0A834MJL4_RHYFE</name>
<evidence type="ECO:0000313" key="1">
    <source>
        <dbReference type="EMBL" id="KAF7282555.1"/>
    </source>
</evidence>
<protein>
    <submittedName>
        <fullName evidence="1">Uncharacterized protein</fullName>
    </submittedName>
</protein>
<sequence length="153" mass="17051">MNKPIRLQETEPGARKNLHRRTFLRFFYSSQFFIRPRQTQKGPLPFSGRKAETTRFTSVSRAGERPGGGVTEGERDGRCGRFFLPLPLSNTQPVCPHHLVEFVFIKCAPGYHSAVISISPGGCRNGADVSLSLSSPVFPLPVACTPTLFQMWK</sequence>
<evidence type="ECO:0000313" key="2">
    <source>
        <dbReference type="Proteomes" id="UP000625711"/>
    </source>
</evidence>
<dbReference type="AlphaFoldDB" id="A0A834MJL4"/>
<gene>
    <name evidence="1" type="ORF">GWI33_002382</name>
</gene>
<organism evidence="1 2">
    <name type="scientific">Rhynchophorus ferrugineus</name>
    <name type="common">Red palm weevil</name>
    <name type="synonym">Curculio ferrugineus</name>
    <dbReference type="NCBI Taxonomy" id="354439"/>
    <lineage>
        <taxon>Eukaryota</taxon>
        <taxon>Metazoa</taxon>
        <taxon>Ecdysozoa</taxon>
        <taxon>Arthropoda</taxon>
        <taxon>Hexapoda</taxon>
        <taxon>Insecta</taxon>
        <taxon>Pterygota</taxon>
        <taxon>Neoptera</taxon>
        <taxon>Endopterygota</taxon>
        <taxon>Coleoptera</taxon>
        <taxon>Polyphaga</taxon>
        <taxon>Cucujiformia</taxon>
        <taxon>Curculionidae</taxon>
        <taxon>Dryophthorinae</taxon>
        <taxon>Rhynchophorus</taxon>
    </lineage>
</organism>
<reference evidence="1" key="1">
    <citation type="submission" date="2020-08" db="EMBL/GenBank/DDBJ databases">
        <title>Genome sequencing and assembly of the red palm weevil Rhynchophorus ferrugineus.</title>
        <authorList>
            <person name="Dias G.B."/>
            <person name="Bergman C.M."/>
            <person name="Manee M."/>
        </authorList>
    </citation>
    <scope>NUCLEOTIDE SEQUENCE</scope>
    <source>
        <strain evidence="1">AA-2017</strain>
        <tissue evidence="1">Whole larva</tissue>
    </source>
</reference>